<evidence type="ECO:0000256" key="5">
    <source>
        <dbReference type="ARBA" id="ARBA00023027"/>
    </source>
</evidence>
<dbReference type="Gene3D" id="3.50.50.60">
    <property type="entry name" value="FAD/NAD(P)-binding domain"/>
    <property type="match status" value="2"/>
</dbReference>
<keyword evidence="5" id="KW-0520">NAD</keyword>
<dbReference type="EMBL" id="MAAO01000002">
    <property type="protein sequence ID" value="OUR99675.1"/>
    <property type="molecule type" value="Genomic_DNA"/>
</dbReference>
<evidence type="ECO:0000256" key="3">
    <source>
        <dbReference type="ARBA" id="ARBA00022827"/>
    </source>
</evidence>
<name>A0A1Y5FHJ3_9BACT</name>
<proteinExistence type="predicted"/>
<protein>
    <recommendedName>
        <fullName evidence="8">Amine oxidase domain-containing protein</fullName>
    </recommendedName>
</protein>
<evidence type="ECO:0000313" key="7">
    <source>
        <dbReference type="Proteomes" id="UP000196531"/>
    </source>
</evidence>
<dbReference type="PANTHER" id="PTHR46091">
    <property type="entry name" value="BLR7054 PROTEIN"/>
    <property type="match status" value="1"/>
</dbReference>
<dbReference type="SUPFAM" id="SSF51905">
    <property type="entry name" value="FAD/NAD(P)-binding domain"/>
    <property type="match status" value="1"/>
</dbReference>
<dbReference type="Proteomes" id="UP000196531">
    <property type="component" value="Unassembled WGS sequence"/>
</dbReference>
<evidence type="ECO:0000256" key="4">
    <source>
        <dbReference type="ARBA" id="ARBA00022857"/>
    </source>
</evidence>
<evidence type="ECO:0000313" key="6">
    <source>
        <dbReference type="EMBL" id="OUR99675.1"/>
    </source>
</evidence>
<dbReference type="InterPro" id="IPR052206">
    <property type="entry name" value="Retinol_saturase"/>
</dbReference>
<dbReference type="Pfam" id="PF13450">
    <property type="entry name" value="NAD_binding_8"/>
    <property type="match status" value="1"/>
</dbReference>
<dbReference type="InterPro" id="IPR036188">
    <property type="entry name" value="FAD/NAD-bd_sf"/>
</dbReference>
<dbReference type="PANTHER" id="PTHR46091:SF3">
    <property type="entry name" value="AMINE OXIDASE DOMAIN-CONTAINING PROTEIN"/>
    <property type="match status" value="1"/>
</dbReference>
<keyword evidence="1" id="KW-0285">Flavoprotein</keyword>
<organism evidence="6 7">
    <name type="scientific">Halobacteriovorax marinus</name>
    <dbReference type="NCBI Taxonomy" id="97084"/>
    <lineage>
        <taxon>Bacteria</taxon>
        <taxon>Pseudomonadati</taxon>
        <taxon>Bdellovibrionota</taxon>
        <taxon>Bacteriovoracia</taxon>
        <taxon>Bacteriovoracales</taxon>
        <taxon>Halobacteriovoraceae</taxon>
        <taxon>Halobacteriovorax</taxon>
    </lineage>
</organism>
<evidence type="ECO:0000256" key="1">
    <source>
        <dbReference type="ARBA" id="ARBA00022630"/>
    </source>
</evidence>
<evidence type="ECO:0008006" key="8">
    <source>
        <dbReference type="Google" id="ProtNLM"/>
    </source>
</evidence>
<keyword evidence="2" id="KW-0732">Signal</keyword>
<keyword evidence="4" id="KW-0521">NADP</keyword>
<accession>A0A1Y5FHJ3</accession>
<gene>
    <name evidence="6" type="ORF">A9Q84_01230</name>
</gene>
<dbReference type="AlphaFoldDB" id="A0A1Y5FHJ3"/>
<sequence length="497" mass="56264">MSKTITIIGSGISSLTTAILTLKEGHKVTILEQHSVPGGFLHCFKRFGVRFETGAHYIGALDEGLPFHKLLNYLGVYHEDDYIALDPENTDEYNIENGIYSYCKGYEKNISKITEMFPEFGDEISTYFGEIKNSAVSFPTYYFKEESDQSVMLKYLKMSLHDFLISLKIPKELYDLLIAPCILHGVSPKDLSFGIHSILIDSILVSAHGFRHGGQLLAKRLVDRIEELGGEVLLRKEVVDLEVTDDGKDIKAINCKDGSRYESDLFISGIHPKHVFDMVGKENLKKSFSSRLGKMKESSAFIGAYIILKDSLGINPLRNYYFAPKGVPPYFHAEEIRREDQFFFMTSPQRDIQRRDKFPITIHASCAGETFSGWDLETLKRNDKEYNALKEELFVPIFDQLDKRFPGFKDNIEKVCYSSPLTNIRYNPTPNGSAYGIYHSFENTGARAIGPRSHFHNMYLTGQNTLFPGLLGASVSGLRTAGHIVGIKRILRELEQL</sequence>
<keyword evidence="3" id="KW-0274">FAD</keyword>
<evidence type="ECO:0000256" key="2">
    <source>
        <dbReference type="ARBA" id="ARBA00022729"/>
    </source>
</evidence>
<reference evidence="7" key="1">
    <citation type="journal article" date="2017" name="Proc. Natl. Acad. Sci. U.S.A.">
        <title>Simulation of Deepwater Horizon oil plume reveals substrate specialization within a complex community of hydrocarbon-degraders.</title>
        <authorList>
            <person name="Hu P."/>
            <person name="Dubinsky E.A."/>
            <person name="Probst A.J."/>
            <person name="Wang J."/>
            <person name="Sieber C.M.K."/>
            <person name="Tom L.M."/>
            <person name="Gardinali P."/>
            <person name="Banfield J.F."/>
            <person name="Atlas R.M."/>
            <person name="Andersen G.L."/>
        </authorList>
    </citation>
    <scope>NUCLEOTIDE SEQUENCE [LARGE SCALE GENOMIC DNA]</scope>
</reference>
<comment type="caution">
    <text evidence="6">The sequence shown here is derived from an EMBL/GenBank/DDBJ whole genome shotgun (WGS) entry which is preliminary data.</text>
</comment>